<sequence length="510" mass="58854">MHNQAIEADSYSRILFYLTYSLQNVLSTLLLNAQNIKHVEQTLGGDILRQMKGMIRDLARMDQQRQVKPLFSGACVDLYQRLKNTEGQKSNSRSRDIKGIQDMLTGESNDRQKASLPFEISPRQDHVQSMKRDQVFQNDMADDNDAILYVSSTPPSFAQFPPRSKSQIKSQRPAGLPYQTESYSKSIYGMPPESPRSQQRRENINKVYLSKKSKQASKPDRQQVPNLHLFQNQYLPSQERMQVNINIGQVRFREDPFSKRSNTMEDEDDEDLVPSQHANRRDTKTAQGIYKPKRQERQRNAHSQMAHSQGIKPKEPRSSFLEIPSPQASKAYQPRILDTSIRSNEFNNSSLYEHTFSTTTYQKPNFEELKRALFSRLPLNRAHKQDLKELNFLLPKEAQGCKTTKASHLKTVKQMTILEPVIQRNSQTILHSYLPRSTKQKQANKYKSPPKVSETRVMGVDMRQGCGSLIVDTVTKNEEYSSVRRRVITQMRERTKQGNNTDQVISTVKE</sequence>
<dbReference type="Proteomes" id="UP000785679">
    <property type="component" value="Unassembled WGS sequence"/>
</dbReference>
<evidence type="ECO:0000313" key="2">
    <source>
        <dbReference type="EMBL" id="TNV74094.1"/>
    </source>
</evidence>
<dbReference type="AlphaFoldDB" id="A0A8J8NG26"/>
<comment type="caution">
    <text evidence="2">The sequence shown here is derived from an EMBL/GenBank/DDBJ whole genome shotgun (WGS) entry which is preliminary data.</text>
</comment>
<feature type="region of interest" description="Disordered" evidence="1">
    <location>
        <begin position="154"/>
        <end position="177"/>
    </location>
</feature>
<evidence type="ECO:0000313" key="3">
    <source>
        <dbReference type="Proteomes" id="UP000785679"/>
    </source>
</evidence>
<feature type="region of interest" description="Disordered" evidence="1">
    <location>
        <begin position="254"/>
        <end position="318"/>
    </location>
</feature>
<proteinExistence type="predicted"/>
<accession>A0A8J8NG26</accession>
<reference evidence="2" key="1">
    <citation type="submission" date="2019-06" db="EMBL/GenBank/DDBJ databases">
        <authorList>
            <person name="Zheng W."/>
        </authorList>
    </citation>
    <scope>NUCLEOTIDE SEQUENCE</scope>
    <source>
        <strain evidence="2">QDHG01</strain>
    </source>
</reference>
<evidence type="ECO:0000256" key="1">
    <source>
        <dbReference type="SAM" id="MobiDB-lite"/>
    </source>
</evidence>
<protein>
    <submittedName>
        <fullName evidence="2">Uncharacterized protein</fullName>
    </submittedName>
</protein>
<dbReference type="EMBL" id="RRYP01017496">
    <property type="protein sequence ID" value="TNV74094.1"/>
    <property type="molecule type" value="Genomic_DNA"/>
</dbReference>
<keyword evidence="3" id="KW-1185">Reference proteome</keyword>
<organism evidence="2 3">
    <name type="scientific">Halteria grandinella</name>
    <dbReference type="NCBI Taxonomy" id="5974"/>
    <lineage>
        <taxon>Eukaryota</taxon>
        <taxon>Sar</taxon>
        <taxon>Alveolata</taxon>
        <taxon>Ciliophora</taxon>
        <taxon>Intramacronucleata</taxon>
        <taxon>Spirotrichea</taxon>
        <taxon>Stichotrichia</taxon>
        <taxon>Sporadotrichida</taxon>
        <taxon>Halteriidae</taxon>
        <taxon>Halteria</taxon>
    </lineage>
</organism>
<gene>
    <name evidence="2" type="ORF">FGO68_gene5435</name>
</gene>
<name>A0A8J8NG26_HALGN</name>